<accession>A0A0L0FQY3</accession>
<keyword evidence="3" id="KW-1185">Reference proteome</keyword>
<dbReference type="AlphaFoldDB" id="A0A0L0FQY3"/>
<proteinExistence type="predicted"/>
<name>A0A0L0FQY3_9EUKA</name>
<dbReference type="GeneID" id="25909138"/>
<sequence length="98" mass="11126">MLKNVTPIQATETTDEDSWVTTSSSDDSIDGNLPTKWALWKLGTGESYKENFVEGEAFLSYIGGDTRTQAMKRTEKSKRRLGLARNRRTIFVPKRPEL</sequence>
<evidence type="ECO:0000256" key="1">
    <source>
        <dbReference type="SAM" id="MobiDB-lite"/>
    </source>
</evidence>
<feature type="region of interest" description="Disordered" evidence="1">
    <location>
        <begin position="1"/>
        <end position="27"/>
    </location>
</feature>
<evidence type="ECO:0000313" key="3">
    <source>
        <dbReference type="Proteomes" id="UP000054560"/>
    </source>
</evidence>
<gene>
    <name evidence="2" type="ORF">SARC_08634</name>
</gene>
<dbReference type="RefSeq" id="XP_014152858.1">
    <property type="nucleotide sequence ID" value="XM_014297383.1"/>
</dbReference>
<feature type="compositionally biased region" description="Polar residues" evidence="1">
    <location>
        <begin position="1"/>
        <end position="10"/>
    </location>
</feature>
<reference evidence="2 3" key="1">
    <citation type="submission" date="2011-02" db="EMBL/GenBank/DDBJ databases">
        <title>The Genome Sequence of Sphaeroforma arctica JP610.</title>
        <authorList>
            <consortium name="The Broad Institute Genome Sequencing Platform"/>
            <person name="Russ C."/>
            <person name="Cuomo C."/>
            <person name="Young S.K."/>
            <person name="Zeng Q."/>
            <person name="Gargeya S."/>
            <person name="Alvarado L."/>
            <person name="Berlin A."/>
            <person name="Chapman S.B."/>
            <person name="Chen Z."/>
            <person name="Freedman E."/>
            <person name="Gellesch M."/>
            <person name="Goldberg J."/>
            <person name="Griggs A."/>
            <person name="Gujja S."/>
            <person name="Heilman E."/>
            <person name="Heiman D."/>
            <person name="Howarth C."/>
            <person name="Mehta T."/>
            <person name="Neiman D."/>
            <person name="Pearson M."/>
            <person name="Roberts A."/>
            <person name="Saif S."/>
            <person name="Shea T."/>
            <person name="Shenoy N."/>
            <person name="Sisk P."/>
            <person name="Stolte C."/>
            <person name="Sykes S."/>
            <person name="White J."/>
            <person name="Yandava C."/>
            <person name="Burger G."/>
            <person name="Gray M.W."/>
            <person name="Holland P.W.H."/>
            <person name="King N."/>
            <person name="Lang F.B.F."/>
            <person name="Roger A.J."/>
            <person name="Ruiz-Trillo I."/>
            <person name="Haas B."/>
            <person name="Nusbaum C."/>
            <person name="Birren B."/>
        </authorList>
    </citation>
    <scope>NUCLEOTIDE SEQUENCE [LARGE SCALE GENOMIC DNA]</scope>
    <source>
        <strain evidence="2 3">JP610</strain>
    </source>
</reference>
<dbReference type="Proteomes" id="UP000054560">
    <property type="component" value="Unassembled WGS sequence"/>
</dbReference>
<protein>
    <submittedName>
        <fullName evidence="2">Uncharacterized protein</fullName>
    </submittedName>
</protein>
<dbReference type="EMBL" id="KQ242390">
    <property type="protein sequence ID" value="KNC78956.1"/>
    <property type="molecule type" value="Genomic_DNA"/>
</dbReference>
<evidence type="ECO:0000313" key="2">
    <source>
        <dbReference type="EMBL" id="KNC78956.1"/>
    </source>
</evidence>
<organism evidence="2 3">
    <name type="scientific">Sphaeroforma arctica JP610</name>
    <dbReference type="NCBI Taxonomy" id="667725"/>
    <lineage>
        <taxon>Eukaryota</taxon>
        <taxon>Ichthyosporea</taxon>
        <taxon>Ichthyophonida</taxon>
        <taxon>Sphaeroforma</taxon>
    </lineage>
</organism>